<feature type="compositionally biased region" description="Polar residues" evidence="1">
    <location>
        <begin position="214"/>
        <end position="231"/>
    </location>
</feature>
<dbReference type="PROSITE" id="PS51272">
    <property type="entry name" value="SLH"/>
    <property type="match status" value="3"/>
</dbReference>
<feature type="domain" description="SLH" evidence="3">
    <location>
        <begin position="155"/>
        <end position="218"/>
    </location>
</feature>
<evidence type="ECO:0000313" key="4">
    <source>
        <dbReference type="EMBL" id="MEB3103041.1"/>
    </source>
</evidence>
<dbReference type="InterPro" id="IPR051465">
    <property type="entry name" value="Cell_Envelope_Struct_Comp"/>
</dbReference>
<evidence type="ECO:0000259" key="3">
    <source>
        <dbReference type="PROSITE" id="PS51272"/>
    </source>
</evidence>
<organism evidence="4 5">
    <name type="scientific">Ferviditalea candida</name>
    <dbReference type="NCBI Taxonomy" id="3108399"/>
    <lineage>
        <taxon>Bacteria</taxon>
        <taxon>Bacillati</taxon>
        <taxon>Bacillota</taxon>
        <taxon>Bacilli</taxon>
        <taxon>Bacillales</taxon>
        <taxon>Paenibacillaceae</taxon>
        <taxon>Ferviditalea</taxon>
    </lineage>
</organism>
<keyword evidence="5" id="KW-1185">Reference proteome</keyword>
<proteinExistence type="predicted"/>
<evidence type="ECO:0000256" key="2">
    <source>
        <dbReference type="SAM" id="SignalP"/>
    </source>
</evidence>
<evidence type="ECO:0000313" key="5">
    <source>
        <dbReference type="Proteomes" id="UP001310386"/>
    </source>
</evidence>
<feature type="chain" id="PRO_5045176009" evidence="2">
    <location>
        <begin position="25"/>
        <end position="448"/>
    </location>
</feature>
<feature type="domain" description="SLH" evidence="3">
    <location>
        <begin position="26"/>
        <end position="89"/>
    </location>
</feature>
<comment type="caution">
    <text evidence="4">The sequence shown here is derived from an EMBL/GenBank/DDBJ whole genome shotgun (WGS) entry which is preliminary data.</text>
</comment>
<dbReference type="InterPro" id="IPR001119">
    <property type="entry name" value="SLH_dom"/>
</dbReference>
<feature type="domain" description="SLH" evidence="3">
    <location>
        <begin position="91"/>
        <end position="149"/>
    </location>
</feature>
<reference evidence="4" key="1">
    <citation type="submission" date="2023-12" db="EMBL/GenBank/DDBJ databases">
        <title>Fervidustalea candida gen. nov., sp. nov., a novel member of the family Paenibacillaceae isolated from a geothermal area.</title>
        <authorList>
            <person name="Li W.-J."/>
            <person name="Jiao J.-Y."/>
            <person name="Chen Y."/>
        </authorList>
    </citation>
    <scope>NUCLEOTIDE SEQUENCE</scope>
    <source>
        <strain evidence="4">SYSU GA230002</strain>
    </source>
</reference>
<keyword evidence="2" id="KW-0732">Signal</keyword>
<gene>
    <name evidence="4" type="ORF">VF724_15400</name>
</gene>
<protein>
    <submittedName>
        <fullName evidence="4">S-layer homology domain-containing protein</fullName>
    </submittedName>
</protein>
<sequence>MKKIISTLLLAVLLLVSFNGSVLANTAHITFTDISSHWAEASIKKSVELGFINGYGDGTFRPENPITRAEFTTALVGAMKLPISKKSSVFVDDNNWAEPYIETAIENNIILTDEYDNLKFEPSKNITRQEIAVMAVRALDKAKEAEDQGYWKKIFSKLTDLTQVDEKFRGYIKIANDLGIVNGYLDGSFGPKKTATRAEAVVMVLNTLDKLPETDQTGQADQTEQQDQGNVQKDRLGRVIRTTDLPSNYKDYPYILATIPNEMYEMKYPYSNPDVTKRRVSSKLYSTEPQFTDENVDIWMERIEKYYDLVLNVDYRTIDENWESEAFEYINKGVNEDALRRKLKDYREWVQQNQIVVEGSLKPEPTMIYDAGFGGFFVRSQFDFKITSFKENENLLYDDLINYQKLKKDVEYKGYTDIELSTNHSGGNWGSTLRISNTASLFKNNIMN</sequence>
<dbReference type="PANTHER" id="PTHR43308:SF5">
    <property type="entry name" value="S-LAYER PROTEIN _ PEPTIDOGLYCAN ENDO-BETA-N-ACETYLGLUCOSAMINIDASE"/>
    <property type="match status" value="1"/>
</dbReference>
<dbReference type="EMBL" id="JAYJLD010000026">
    <property type="protein sequence ID" value="MEB3103041.1"/>
    <property type="molecule type" value="Genomic_DNA"/>
</dbReference>
<name>A0ABU5ZNY0_9BACL</name>
<accession>A0ABU5ZNY0</accession>
<dbReference type="Proteomes" id="UP001310386">
    <property type="component" value="Unassembled WGS sequence"/>
</dbReference>
<evidence type="ECO:0000256" key="1">
    <source>
        <dbReference type="SAM" id="MobiDB-lite"/>
    </source>
</evidence>
<dbReference type="PANTHER" id="PTHR43308">
    <property type="entry name" value="OUTER MEMBRANE PROTEIN ALPHA-RELATED"/>
    <property type="match status" value="1"/>
</dbReference>
<feature type="signal peptide" evidence="2">
    <location>
        <begin position="1"/>
        <end position="24"/>
    </location>
</feature>
<dbReference type="RefSeq" id="WP_371755165.1">
    <property type="nucleotide sequence ID" value="NZ_JAYJLD010000026.1"/>
</dbReference>
<feature type="region of interest" description="Disordered" evidence="1">
    <location>
        <begin position="214"/>
        <end position="233"/>
    </location>
</feature>
<dbReference type="Pfam" id="PF00395">
    <property type="entry name" value="SLH"/>
    <property type="match status" value="3"/>
</dbReference>